<proteinExistence type="inferred from homology"/>
<comment type="catalytic activity">
    <reaction evidence="9">
        <text>adenylyl-molybdopterin + molybdate = Mo-molybdopterin + AMP + H(+)</text>
        <dbReference type="Rhea" id="RHEA:35047"/>
        <dbReference type="ChEBI" id="CHEBI:15378"/>
        <dbReference type="ChEBI" id="CHEBI:36264"/>
        <dbReference type="ChEBI" id="CHEBI:62727"/>
        <dbReference type="ChEBI" id="CHEBI:71302"/>
        <dbReference type="ChEBI" id="CHEBI:456215"/>
        <dbReference type="EC" id="2.10.1.1"/>
    </reaction>
</comment>
<dbReference type="InterPro" id="IPR008284">
    <property type="entry name" value="MoCF_biosynth_CS"/>
</dbReference>
<comment type="pathway">
    <text evidence="3 10">Cofactor biosynthesis; molybdopterin biosynthesis.</text>
</comment>
<dbReference type="SUPFAM" id="SSF53218">
    <property type="entry name" value="Molybdenum cofactor biosynthesis proteins"/>
    <property type="match status" value="1"/>
</dbReference>
<dbReference type="RefSeq" id="WP_222822659.1">
    <property type="nucleotide sequence ID" value="NZ_CP082237.1"/>
</dbReference>
<dbReference type="InterPro" id="IPR001453">
    <property type="entry name" value="MoaB/Mog_dom"/>
</dbReference>
<dbReference type="Gene3D" id="2.170.190.11">
    <property type="entry name" value="Molybdopterin biosynthesis moea protein, domain 3"/>
    <property type="match status" value="1"/>
</dbReference>
<dbReference type="InterPro" id="IPR005111">
    <property type="entry name" value="MoeA_C_domain_IV"/>
</dbReference>
<organism evidence="12 13">
    <name type="scientific">Caldalkalibacillus thermarum (strain TA2.A1)</name>
    <dbReference type="NCBI Taxonomy" id="986075"/>
    <lineage>
        <taxon>Bacteria</taxon>
        <taxon>Bacillati</taxon>
        <taxon>Bacillota</taxon>
        <taxon>Bacilli</taxon>
        <taxon>Bacillales</taxon>
        <taxon>Bacillaceae</taxon>
        <taxon>Caldalkalibacillus</taxon>
    </lineage>
</organism>
<dbReference type="InterPro" id="IPR024370">
    <property type="entry name" value="PBP_domain"/>
</dbReference>
<dbReference type="GO" id="GO:0006777">
    <property type="term" value="P:Mo-molybdopterin cofactor biosynthetic process"/>
    <property type="evidence" value="ECO:0007669"/>
    <property type="project" value="UniProtKB-UniRule"/>
</dbReference>
<dbReference type="CDD" id="cd00887">
    <property type="entry name" value="MoeA"/>
    <property type="match status" value="1"/>
</dbReference>
<dbReference type="Pfam" id="PF03454">
    <property type="entry name" value="MoeA_C"/>
    <property type="match status" value="1"/>
</dbReference>
<comment type="similarity">
    <text evidence="4 10">Belongs to the MoeA family.</text>
</comment>
<evidence type="ECO:0000256" key="5">
    <source>
        <dbReference type="ARBA" id="ARBA00013269"/>
    </source>
</evidence>
<accession>A0A8X8I842</accession>
<comment type="function">
    <text evidence="1 10">Catalyzes the insertion of molybdate into adenylated molybdopterin with the concomitant release of AMP.</text>
</comment>
<name>A0A8X8I842_CALTT</name>
<gene>
    <name evidence="12" type="ORF">HUR95_13655</name>
</gene>
<comment type="function">
    <text evidence="2">May be involved in the biosynthesis of molybdopterin.</text>
</comment>
<dbReference type="SMART" id="SM00852">
    <property type="entry name" value="MoCF_biosynth"/>
    <property type="match status" value="1"/>
</dbReference>
<evidence type="ECO:0000256" key="6">
    <source>
        <dbReference type="ARBA" id="ARBA00021108"/>
    </source>
</evidence>
<sequence>MTRKKIERTIYLEDVPRQQALKQLLSHFRMPREVEWLPTVKALGRVTAEPIYACLSMPHYHASAMDGIAVRAEDTYGAHEQRPKQLVEGETFEYVDTGDPIPAGYNAVIMIEHVQELGEGKVQIIEPATPWQHIRPVGEDVVSGEMLLPQGHVIRPVDQGALLAGGILSVPVVKKPVVSIIPTGSELVQPTIDVTPGQIIEFNGTVFAGYIEQWGGSPRYYGIVKDDPEEIRAAILDCVRTSDIVLLNAGSSAGSEDFTVHLIAELGEVFTHGVATRPGKPVVLGKVEDTPVIGLPGYPVSAYLTLEWFVQPLICHYLGVSVPKRPKLEVTLGRRLVSTMGSEDFVRLNIGYVNGKYVANPLTRAAGVTMSLVKADGLLIVPPESLGYEQGEKVTVELYKPLETIRKSILFSGSHDLSIDLLSSLIKERDQDRQIISSHTGSMAGLMAIKKGETHVAGIHLLDEESGMYNIPFVQRYLKDEDVVLVRFLQREQGWIVPKGNPHQISSVQDIVDKNLIYVNRQRGAGTRILFDSLLAQNDLSVNDIRGYEREVYSHLNVAAAVKEGTADVGLGIYSAAKALDLDFVPVADESYDLLMSREFYESEGGQLLLAVMVSEAFKIQIEQLGGYKVKDIGQVVDLFSADLF</sequence>
<dbReference type="NCBIfam" id="TIGR00177">
    <property type="entry name" value="molyb_syn"/>
    <property type="match status" value="1"/>
</dbReference>
<dbReference type="Gene3D" id="2.40.340.10">
    <property type="entry name" value="MoeA, C-terminal, domain IV"/>
    <property type="match status" value="1"/>
</dbReference>
<dbReference type="GO" id="GO:0046872">
    <property type="term" value="F:metal ion binding"/>
    <property type="evidence" value="ECO:0007669"/>
    <property type="project" value="UniProtKB-UniRule"/>
</dbReference>
<dbReference type="PANTHER" id="PTHR10192">
    <property type="entry name" value="MOLYBDOPTERIN BIOSYNTHESIS PROTEIN"/>
    <property type="match status" value="1"/>
</dbReference>
<keyword evidence="13" id="KW-1185">Reference proteome</keyword>
<evidence type="ECO:0000256" key="2">
    <source>
        <dbReference type="ARBA" id="ARBA00003487"/>
    </source>
</evidence>
<reference evidence="12 13" key="1">
    <citation type="journal article" date="2020" name="Extremophiles">
        <title>Genomic analysis of Caldalkalibacillus thermarum TA2.A1 reveals aerobic alkaliphilic metabolism and evolutionary hallmarks linking alkaliphilic bacteria and plant life.</title>
        <authorList>
            <person name="de Jong S.I."/>
            <person name="van den Broek M.A."/>
            <person name="Merkel A.Y."/>
            <person name="de la Torre Cortes P."/>
            <person name="Kalamorz F."/>
            <person name="Cook G.M."/>
            <person name="van Loosdrecht M.C.M."/>
            <person name="McMillan D.G.G."/>
        </authorList>
    </citation>
    <scope>NUCLEOTIDE SEQUENCE [LARGE SCALE GENOMIC DNA]</scope>
    <source>
        <strain evidence="12 13">TA2.A1</strain>
    </source>
</reference>
<dbReference type="InterPro" id="IPR036688">
    <property type="entry name" value="MoeA_C_domain_IV_sf"/>
</dbReference>
<dbReference type="InterPro" id="IPR036135">
    <property type="entry name" value="MoeA_linker/N_sf"/>
</dbReference>
<dbReference type="AlphaFoldDB" id="A0A8X8I842"/>
<evidence type="ECO:0000313" key="12">
    <source>
        <dbReference type="EMBL" id="QZT33316.1"/>
    </source>
</evidence>
<keyword evidence="10" id="KW-0808">Transferase</keyword>
<dbReference type="Gene3D" id="3.40.980.10">
    <property type="entry name" value="MoaB/Mog-like domain"/>
    <property type="match status" value="1"/>
</dbReference>
<dbReference type="SUPFAM" id="SSF53850">
    <property type="entry name" value="Periplasmic binding protein-like II"/>
    <property type="match status" value="1"/>
</dbReference>
<dbReference type="PROSITE" id="PS01079">
    <property type="entry name" value="MOCF_BIOSYNTHESIS_2"/>
    <property type="match status" value="1"/>
</dbReference>
<dbReference type="SUPFAM" id="SSF63867">
    <property type="entry name" value="MoeA C-terminal domain-like"/>
    <property type="match status" value="1"/>
</dbReference>
<dbReference type="Gene3D" id="3.90.105.10">
    <property type="entry name" value="Molybdopterin biosynthesis moea protein, domain 2"/>
    <property type="match status" value="1"/>
</dbReference>
<evidence type="ECO:0000256" key="8">
    <source>
        <dbReference type="ARBA" id="ARBA00023150"/>
    </source>
</evidence>
<keyword evidence="8 10" id="KW-0501">Molybdenum cofactor biosynthesis</keyword>
<dbReference type="Pfam" id="PF00994">
    <property type="entry name" value="MoCF_biosynth"/>
    <property type="match status" value="1"/>
</dbReference>
<dbReference type="Pfam" id="PF03453">
    <property type="entry name" value="MoeA_N"/>
    <property type="match status" value="1"/>
</dbReference>
<keyword evidence="10" id="KW-0460">Magnesium</keyword>
<evidence type="ECO:0000313" key="13">
    <source>
        <dbReference type="Proteomes" id="UP000825179"/>
    </source>
</evidence>
<dbReference type="NCBIfam" id="NF011068">
    <property type="entry name" value="PRK14498.1"/>
    <property type="match status" value="1"/>
</dbReference>
<keyword evidence="7 10" id="KW-0500">Molybdenum</keyword>
<comment type="cofactor">
    <cofactor evidence="10">
        <name>Mg(2+)</name>
        <dbReference type="ChEBI" id="CHEBI:18420"/>
    </cofactor>
</comment>
<dbReference type="InterPro" id="IPR036425">
    <property type="entry name" value="MoaB/Mog-like_dom_sf"/>
</dbReference>
<dbReference type="Pfam" id="PF12727">
    <property type="entry name" value="PBP_like"/>
    <property type="match status" value="1"/>
</dbReference>
<dbReference type="GO" id="GO:0061599">
    <property type="term" value="F:molybdopterin molybdotransferase activity"/>
    <property type="evidence" value="ECO:0007669"/>
    <property type="project" value="UniProtKB-UniRule"/>
</dbReference>
<evidence type="ECO:0000256" key="3">
    <source>
        <dbReference type="ARBA" id="ARBA00005046"/>
    </source>
</evidence>
<dbReference type="KEGG" id="cthu:HUR95_13655"/>
<dbReference type="EMBL" id="CP082237">
    <property type="protein sequence ID" value="QZT33316.1"/>
    <property type="molecule type" value="Genomic_DNA"/>
</dbReference>
<dbReference type="EC" id="2.10.1.1" evidence="5 10"/>
<dbReference type="Gene3D" id="3.40.190.10">
    <property type="entry name" value="Periplasmic binding protein-like II"/>
    <property type="match status" value="1"/>
</dbReference>
<evidence type="ECO:0000256" key="9">
    <source>
        <dbReference type="ARBA" id="ARBA00047317"/>
    </source>
</evidence>
<dbReference type="InterPro" id="IPR005110">
    <property type="entry name" value="MoeA_linker/N"/>
</dbReference>
<dbReference type="PANTHER" id="PTHR10192:SF16">
    <property type="entry name" value="MOLYBDOPTERIN MOLYBDENUMTRANSFERASE"/>
    <property type="match status" value="1"/>
</dbReference>
<dbReference type="GO" id="GO:0005829">
    <property type="term" value="C:cytosol"/>
    <property type="evidence" value="ECO:0007669"/>
    <property type="project" value="TreeGrafter"/>
</dbReference>
<evidence type="ECO:0000256" key="1">
    <source>
        <dbReference type="ARBA" id="ARBA00002901"/>
    </source>
</evidence>
<feature type="domain" description="MoaB/Mog" evidence="11">
    <location>
        <begin position="179"/>
        <end position="316"/>
    </location>
</feature>
<keyword evidence="10" id="KW-0479">Metal-binding</keyword>
<dbReference type="InterPro" id="IPR038987">
    <property type="entry name" value="MoeA-like"/>
</dbReference>
<protein>
    <recommendedName>
        <fullName evidence="6 10">Molybdopterin molybdenumtransferase</fullName>
        <ecNumber evidence="5 10">2.10.1.1</ecNumber>
    </recommendedName>
</protein>
<evidence type="ECO:0000256" key="10">
    <source>
        <dbReference type="RuleBase" id="RU365090"/>
    </source>
</evidence>
<dbReference type="Proteomes" id="UP000825179">
    <property type="component" value="Chromosome"/>
</dbReference>
<dbReference type="SUPFAM" id="SSF63882">
    <property type="entry name" value="MoeA N-terminal region -like"/>
    <property type="match status" value="1"/>
</dbReference>
<evidence type="ECO:0000256" key="4">
    <source>
        <dbReference type="ARBA" id="ARBA00010763"/>
    </source>
</evidence>
<evidence type="ECO:0000259" key="11">
    <source>
        <dbReference type="SMART" id="SM00852"/>
    </source>
</evidence>
<evidence type="ECO:0000256" key="7">
    <source>
        <dbReference type="ARBA" id="ARBA00022505"/>
    </source>
</evidence>